<sequence length="83" mass="8596">MADYAAAGSIGSRIAAARRSRGYRSVAELESALAGTGISQAVLANIESGRKADLDVSQVLNIARVLKVPVSFLLAPMSRPNAP</sequence>
<evidence type="ECO:0000313" key="2">
    <source>
        <dbReference type="EMBL" id="GMA94749.1"/>
    </source>
</evidence>
<name>A0ABQ6K5Q3_9MICO</name>
<evidence type="ECO:0000313" key="3">
    <source>
        <dbReference type="Proteomes" id="UP001157034"/>
    </source>
</evidence>
<organism evidence="2 3">
    <name type="scientific">Pseudolysinimonas kribbensis</name>
    <dbReference type="NCBI Taxonomy" id="433641"/>
    <lineage>
        <taxon>Bacteria</taxon>
        <taxon>Bacillati</taxon>
        <taxon>Actinomycetota</taxon>
        <taxon>Actinomycetes</taxon>
        <taxon>Micrococcales</taxon>
        <taxon>Microbacteriaceae</taxon>
        <taxon>Pseudolysinimonas</taxon>
    </lineage>
</organism>
<dbReference type="InterPro" id="IPR010982">
    <property type="entry name" value="Lambda_DNA-bd_dom_sf"/>
</dbReference>
<accession>A0ABQ6K5Q3</accession>
<feature type="domain" description="HTH cro/C1-type" evidence="1">
    <location>
        <begin position="36"/>
        <end position="73"/>
    </location>
</feature>
<proteinExistence type="predicted"/>
<dbReference type="SMART" id="SM00530">
    <property type="entry name" value="HTH_XRE"/>
    <property type="match status" value="1"/>
</dbReference>
<dbReference type="InterPro" id="IPR001387">
    <property type="entry name" value="Cro/C1-type_HTH"/>
</dbReference>
<dbReference type="CDD" id="cd00093">
    <property type="entry name" value="HTH_XRE"/>
    <property type="match status" value="1"/>
</dbReference>
<protein>
    <recommendedName>
        <fullName evidence="1">HTH cro/C1-type domain-containing protein</fullName>
    </recommendedName>
</protein>
<dbReference type="Proteomes" id="UP001157034">
    <property type="component" value="Unassembled WGS sequence"/>
</dbReference>
<comment type="caution">
    <text evidence="2">The sequence shown here is derived from an EMBL/GenBank/DDBJ whole genome shotgun (WGS) entry which is preliminary data.</text>
</comment>
<dbReference type="RefSeq" id="WP_284253644.1">
    <property type="nucleotide sequence ID" value="NZ_BSVB01000001.1"/>
</dbReference>
<dbReference type="Gene3D" id="1.10.260.40">
    <property type="entry name" value="lambda repressor-like DNA-binding domains"/>
    <property type="match status" value="1"/>
</dbReference>
<keyword evidence="3" id="KW-1185">Reference proteome</keyword>
<dbReference type="Pfam" id="PF01381">
    <property type="entry name" value="HTH_3"/>
    <property type="match status" value="1"/>
</dbReference>
<evidence type="ECO:0000259" key="1">
    <source>
        <dbReference type="PROSITE" id="PS50943"/>
    </source>
</evidence>
<dbReference type="EMBL" id="BSVB01000001">
    <property type="protein sequence ID" value="GMA94749.1"/>
    <property type="molecule type" value="Genomic_DNA"/>
</dbReference>
<reference evidence="3" key="1">
    <citation type="journal article" date="2019" name="Int. J. Syst. Evol. Microbiol.">
        <title>The Global Catalogue of Microorganisms (GCM) 10K type strain sequencing project: providing services to taxonomists for standard genome sequencing and annotation.</title>
        <authorList>
            <consortium name="The Broad Institute Genomics Platform"/>
            <consortium name="The Broad Institute Genome Sequencing Center for Infectious Disease"/>
            <person name="Wu L."/>
            <person name="Ma J."/>
        </authorList>
    </citation>
    <scope>NUCLEOTIDE SEQUENCE [LARGE SCALE GENOMIC DNA]</scope>
    <source>
        <strain evidence="3">NBRC 108894</strain>
    </source>
</reference>
<dbReference type="PROSITE" id="PS50943">
    <property type="entry name" value="HTH_CROC1"/>
    <property type="match status" value="1"/>
</dbReference>
<dbReference type="SUPFAM" id="SSF47413">
    <property type="entry name" value="lambda repressor-like DNA-binding domains"/>
    <property type="match status" value="1"/>
</dbReference>
<gene>
    <name evidence="2" type="ORF">GCM10025881_15730</name>
</gene>